<feature type="repeat" description="ANK" evidence="3">
    <location>
        <begin position="46"/>
        <end position="71"/>
    </location>
</feature>
<dbReference type="Pfam" id="PF12796">
    <property type="entry name" value="Ank_2"/>
    <property type="match status" value="1"/>
</dbReference>
<feature type="repeat" description="ANK" evidence="3">
    <location>
        <begin position="13"/>
        <end position="45"/>
    </location>
</feature>
<dbReference type="InterPro" id="IPR002110">
    <property type="entry name" value="Ankyrin_rpt"/>
</dbReference>
<dbReference type="SMART" id="SM00248">
    <property type="entry name" value="ANK"/>
    <property type="match status" value="2"/>
</dbReference>
<evidence type="ECO:0000256" key="1">
    <source>
        <dbReference type="ARBA" id="ARBA00022737"/>
    </source>
</evidence>
<evidence type="ECO:0000256" key="3">
    <source>
        <dbReference type="PROSITE-ProRule" id="PRU00023"/>
    </source>
</evidence>
<comment type="caution">
    <text evidence="5">The sequence shown here is derived from an EMBL/GenBank/DDBJ whole genome shotgun (WGS) entry which is preliminary data.</text>
</comment>
<dbReference type="PROSITE" id="PS50088">
    <property type="entry name" value="ANK_REPEAT"/>
    <property type="match status" value="2"/>
</dbReference>
<keyword evidence="1" id="KW-0677">Repeat</keyword>
<keyword evidence="4" id="KW-0472">Membrane</keyword>
<evidence type="ECO:0000313" key="6">
    <source>
        <dbReference type="Proteomes" id="UP001189429"/>
    </source>
</evidence>
<keyword evidence="4" id="KW-0812">Transmembrane</keyword>
<keyword evidence="2 3" id="KW-0040">ANK repeat</keyword>
<sequence length="189" mass="19303">MAAGRQGRGEMSGGATPLFLAARGGHAEVIAWLLAKKAEVDRATEAGATPLYIAAHGGRAEAISRLLAGGAVPDGEAGIGRTPLHCAVSGCHTEATDPPGGGGAVPRPEHVWLCVLLGNVHGARRLAAALGYSRELWKSGGKLCLGLLAVCSLLWASCIGLLWGHSELRPEASVASLSSLRYCPASEPV</sequence>
<accession>A0ABN9S9K9</accession>
<keyword evidence="4" id="KW-1133">Transmembrane helix</keyword>
<evidence type="ECO:0000313" key="5">
    <source>
        <dbReference type="EMBL" id="CAK0828584.1"/>
    </source>
</evidence>
<dbReference type="EMBL" id="CAUYUJ010010113">
    <property type="protein sequence ID" value="CAK0828584.1"/>
    <property type="molecule type" value="Genomic_DNA"/>
</dbReference>
<dbReference type="SUPFAM" id="SSF48403">
    <property type="entry name" value="Ankyrin repeat"/>
    <property type="match status" value="1"/>
</dbReference>
<protein>
    <submittedName>
        <fullName evidence="5">Uncharacterized protein</fullName>
    </submittedName>
</protein>
<dbReference type="Proteomes" id="UP001189429">
    <property type="component" value="Unassembled WGS sequence"/>
</dbReference>
<dbReference type="PANTHER" id="PTHR24198:SF165">
    <property type="entry name" value="ANKYRIN REPEAT-CONTAINING PROTEIN-RELATED"/>
    <property type="match status" value="1"/>
</dbReference>
<keyword evidence="6" id="KW-1185">Reference proteome</keyword>
<proteinExistence type="predicted"/>
<name>A0ABN9S9K9_9DINO</name>
<dbReference type="PANTHER" id="PTHR24198">
    <property type="entry name" value="ANKYRIN REPEAT AND PROTEIN KINASE DOMAIN-CONTAINING PROTEIN"/>
    <property type="match status" value="1"/>
</dbReference>
<dbReference type="InterPro" id="IPR036770">
    <property type="entry name" value="Ankyrin_rpt-contain_sf"/>
</dbReference>
<reference evidence="5" key="1">
    <citation type="submission" date="2023-10" db="EMBL/GenBank/DDBJ databases">
        <authorList>
            <person name="Chen Y."/>
            <person name="Shah S."/>
            <person name="Dougan E. K."/>
            <person name="Thang M."/>
            <person name="Chan C."/>
        </authorList>
    </citation>
    <scope>NUCLEOTIDE SEQUENCE [LARGE SCALE GENOMIC DNA]</scope>
</reference>
<evidence type="ECO:0000256" key="2">
    <source>
        <dbReference type="ARBA" id="ARBA00023043"/>
    </source>
</evidence>
<gene>
    <name evidence="5" type="ORF">PCOR1329_LOCUS27772</name>
</gene>
<dbReference type="Gene3D" id="1.25.40.20">
    <property type="entry name" value="Ankyrin repeat-containing domain"/>
    <property type="match status" value="1"/>
</dbReference>
<organism evidence="5 6">
    <name type="scientific">Prorocentrum cordatum</name>
    <dbReference type="NCBI Taxonomy" id="2364126"/>
    <lineage>
        <taxon>Eukaryota</taxon>
        <taxon>Sar</taxon>
        <taxon>Alveolata</taxon>
        <taxon>Dinophyceae</taxon>
        <taxon>Prorocentrales</taxon>
        <taxon>Prorocentraceae</taxon>
        <taxon>Prorocentrum</taxon>
    </lineage>
</organism>
<dbReference type="PROSITE" id="PS50297">
    <property type="entry name" value="ANK_REP_REGION"/>
    <property type="match status" value="2"/>
</dbReference>
<evidence type="ECO:0000256" key="4">
    <source>
        <dbReference type="SAM" id="Phobius"/>
    </source>
</evidence>
<feature type="transmembrane region" description="Helical" evidence="4">
    <location>
        <begin position="143"/>
        <end position="163"/>
    </location>
</feature>